<proteinExistence type="inferred from homology"/>
<dbReference type="PANTHER" id="PTHR30624:SF4">
    <property type="entry name" value="METALLOPROTEASE TLDD"/>
    <property type="match status" value="1"/>
</dbReference>
<dbReference type="EMBL" id="QEIN01000014">
    <property type="protein sequence ID" value="RCV61857.1"/>
    <property type="molecule type" value="Genomic_DNA"/>
</dbReference>
<dbReference type="Pfam" id="PF19289">
    <property type="entry name" value="PmbA_TldD_3rd"/>
    <property type="match status" value="1"/>
</dbReference>
<evidence type="ECO:0000256" key="1">
    <source>
        <dbReference type="ARBA" id="ARBA00005836"/>
    </source>
</evidence>
<feature type="domain" description="Metalloprotease TldD/E C-terminal" evidence="2">
    <location>
        <begin position="180"/>
        <end position="369"/>
    </location>
</feature>
<dbReference type="InterPro" id="IPR036059">
    <property type="entry name" value="TldD/PmbA_sf"/>
</dbReference>
<dbReference type="OrthoDB" id="9803213at2"/>
<reference evidence="3 4" key="1">
    <citation type="submission" date="2018-04" db="EMBL/GenBank/DDBJ databases">
        <title>Novel actinobacteria from marine sediment.</title>
        <authorList>
            <person name="Ng Z.Y."/>
            <person name="Tan G.Y.A."/>
        </authorList>
    </citation>
    <scope>NUCLEOTIDE SEQUENCE [LARGE SCALE GENOMIC DNA]</scope>
    <source>
        <strain evidence="3 4">TPS81</strain>
    </source>
</reference>
<dbReference type="GO" id="GO:0006508">
    <property type="term" value="P:proteolysis"/>
    <property type="evidence" value="ECO:0007669"/>
    <property type="project" value="InterPro"/>
</dbReference>
<dbReference type="InterPro" id="IPR051463">
    <property type="entry name" value="Peptidase_U62_metallo"/>
</dbReference>
<organism evidence="3 4">
    <name type="scientific">Marinitenerispora sediminis</name>
    <dbReference type="NCBI Taxonomy" id="1931232"/>
    <lineage>
        <taxon>Bacteria</taxon>
        <taxon>Bacillati</taxon>
        <taxon>Actinomycetota</taxon>
        <taxon>Actinomycetes</taxon>
        <taxon>Streptosporangiales</taxon>
        <taxon>Nocardiopsidaceae</taxon>
        <taxon>Marinitenerispora</taxon>
    </lineage>
</organism>
<name>A0A368TAF9_9ACTN</name>
<dbReference type="Proteomes" id="UP000253318">
    <property type="component" value="Unassembled WGS sequence"/>
</dbReference>
<gene>
    <name evidence="3" type="ORF">DEF24_03245</name>
</gene>
<protein>
    <submittedName>
        <fullName evidence="3">Peptidase C69</fullName>
    </submittedName>
</protein>
<evidence type="ECO:0000313" key="4">
    <source>
        <dbReference type="Proteomes" id="UP000253318"/>
    </source>
</evidence>
<keyword evidence="4" id="KW-1185">Reference proteome</keyword>
<evidence type="ECO:0000313" key="3">
    <source>
        <dbReference type="EMBL" id="RCV61857.1"/>
    </source>
</evidence>
<dbReference type="GO" id="GO:0008237">
    <property type="term" value="F:metallopeptidase activity"/>
    <property type="evidence" value="ECO:0007669"/>
    <property type="project" value="InterPro"/>
</dbReference>
<dbReference type="SUPFAM" id="SSF111283">
    <property type="entry name" value="Putative modulator of DNA gyrase, PmbA/TldD"/>
    <property type="match status" value="1"/>
</dbReference>
<evidence type="ECO:0000259" key="2">
    <source>
        <dbReference type="Pfam" id="PF19289"/>
    </source>
</evidence>
<comment type="similarity">
    <text evidence="1">Belongs to the peptidase U62 family.</text>
</comment>
<dbReference type="PANTHER" id="PTHR30624">
    <property type="entry name" value="UNCHARACTERIZED PROTEIN TLDD AND PMBA"/>
    <property type="match status" value="1"/>
</dbReference>
<comment type="caution">
    <text evidence="3">The sequence shown here is derived from an EMBL/GenBank/DDBJ whole genome shotgun (WGS) entry which is preliminary data.</text>
</comment>
<dbReference type="AlphaFoldDB" id="A0A368TAF9"/>
<dbReference type="GO" id="GO:0005829">
    <property type="term" value="C:cytosol"/>
    <property type="evidence" value="ECO:0007669"/>
    <property type="project" value="TreeGrafter"/>
</dbReference>
<sequence>MTDTRVFVENSLRGTVRFAPDGTVTAESTRRRGACLEQSVGRDHVRHVAADGVDLLAGPAAGISAPVAEAGREVLARPVVGLDPAERQVLADLAAETGATATWAGYHQHVLAGPLDAPTADTRSLYTVEVDRDGTDTEVVPLRPDGGVTTGLGEVRAALDRLDARSGLPRAALPHPVPDLVLLPGRAGAFFHELVGHPMEADVVVSGTSYLGARRGRRVGPEWLTVTDGATPARTGVRAAVDDEGTPTAGARLVDAGVVGDPMTDLGTAPLAGTAPRGHGRRLDYRHPAIPRMTHTSAVADTGDPSPDGTWIAPFGLSLDAMSIATGDFRFVARTPLLHEAGTPVARLPELTLTGNGLLVLAGILPAGRTAGEHARASRGCGKLGQFPLIVSFANSGFLLPAGLVEVAEHD</sequence>
<dbReference type="RefSeq" id="WP_114396812.1">
    <property type="nucleotide sequence ID" value="NZ_QEIM01000019.1"/>
</dbReference>
<accession>A0A368TAF9</accession>
<dbReference type="InterPro" id="IPR045569">
    <property type="entry name" value="Metalloprtase-TldD/E_C"/>
</dbReference>